<keyword evidence="30" id="KW-1185">Reference proteome</keyword>
<protein>
    <submittedName>
        <fullName evidence="29">Aspartate kinase</fullName>
    </submittedName>
</protein>
<comment type="pathway">
    <text evidence="3">Amino-acid biosynthesis; L-methionine biosynthesis via de novo pathway; L-homoserine from L-aspartate: step 1/3.</text>
</comment>
<evidence type="ECO:0000256" key="26">
    <source>
        <dbReference type="ARBA" id="ARBA00048841"/>
    </source>
</evidence>
<dbReference type="InterPro" id="IPR054352">
    <property type="entry name" value="ACT_Aspartokinase"/>
</dbReference>
<dbReference type="InterPro" id="IPR018042">
    <property type="entry name" value="Aspartate_kinase_CS"/>
</dbReference>
<dbReference type="GO" id="GO:0050661">
    <property type="term" value="F:NADP binding"/>
    <property type="evidence" value="ECO:0007669"/>
    <property type="project" value="InterPro"/>
</dbReference>
<dbReference type="InterPro" id="IPR045865">
    <property type="entry name" value="ACT-like_dom_sf"/>
</dbReference>
<evidence type="ECO:0000256" key="27">
    <source>
        <dbReference type="ARBA" id="ARBA00049031"/>
    </source>
</evidence>
<dbReference type="InterPro" id="IPR011147">
    <property type="entry name" value="Bifunc_Aspkin/hSer_DH"/>
</dbReference>
<dbReference type="Gene3D" id="3.40.50.720">
    <property type="entry name" value="NAD(P)-binding Rossmann-like Domain"/>
    <property type="match status" value="1"/>
</dbReference>
<evidence type="ECO:0000256" key="1">
    <source>
        <dbReference type="ARBA" id="ARBA00001920"/>
    </source>
</evidence>
<evidence type="ECO:0000256" key="15">
    <source>
        <dbReference type="ARBA" id="ARBA00022777"/>
    </source>
</evidence>
<evidence type="ECO:0000256" key="3">
    <source>
        <dbReference type="ARBA" id="ARBA00004986"/>
    </source>
</evidence>
<dbReference type="InterPro" id="IPR002912">
    <property type="entry name" value="ACT_dom"/>
</dbReference>
<dbReference type="PANTHER" id="PTHR43070">
    <property type="match status" value="1"/>
</dbReference>
<evidence type="ECO:0000256" key="8">
    <source>
        <dbReference type="ARBA" id="ARBA00010046"/>
    </source>
</evidence>
<comment type="subunit">
    <text evidence="9">Homotetramer.</text>
</comment>
<dbReference type="CDD" id="cd04922">
    <property type="entry name" value="ACT_AKi-HSDH-ThrA_2"/>
    <property type="match status" value="1"/>
</dbReference>
<dbReference type="GO" id="GO:0046872">
    <property type="term" value="F:metal ion binding"/>
    <property type="evidence" value="ECO:0007669"/>
    <property type="project" value="UniProtKB-KW"/>
</dbReference>
<dbReference type="Gene3D" id="3.40.1160.10">
    <property type="entry name" value="Acetylglutamate kinase-like"/>
    <property type="match status" value="1"/>
</dbReference>
<evidence type="ECO:0000313" key="29">
    <source>
        <dbReference type="EMBL" id="TDX01047.1"/>
    </source>
</evidence>
<dbReference type="InterPro" id="IPR019811">
    <property type="entry name" value="HDH_CS"/>
</dbReference>
<dbReference type="Pfam" id="PF00742">
    <property type="entry name" value="Homoserine_dh"/>
    <property type="match status" value="1"/>
</dbReference>
<evidence type="ECO:0000256" key="20">
    <source>
        <dbReference type="ARBA" id="ARBA00023053"/>
    </source>
</evidence>
<evidence type="ECO:0000259" key="28">
    <source>
        <dbReference type="PROSITE" id="PS51671"/>
    </source>
</evidence>
<feature type="domain" description="ACT" evidence="28">
    <location>
        <begin position="320"/>
        <end position="395"/>
    </location>
</feature>
<dbReference type="GO" id="GO:0004412">
    <property type="term" value="F:homoserine dehydrogenase activity"/>
    <property type="evidence" value="ECO:0007669"/>
    <property type="project" value="UniProtKB-EC"/>
</dbReference>
<dbReference type="Pfam" id="PF22468">
    <property type="entry name" value="ACT_9"/>
    <property type="match status" value="2"/>
</dbReference>
<dbReference type="Pfam" id="PF03447">
    <property type="entry name" value="NAD_binding_3"/>
    <property type="match status" value="1"/>
</dbReference>
<comment type="catalytic activity">
    <reaction evidence="27">
        <text>L-homoserine + NAD(+) = L-aspartate 4-semialdehyde + NADH + H(+)</text>
        <dbReference type="Rhea" id="RHEA:15757"/>
        <dbReference type="ChEBI" id="CHEBI:15378"/>
        <dbReference type="ChEBI" id="CHEBI:57476"/>
        <dbReference type="ChEBI" id="CHEBI:57540"/>
        <dbReference type="ChEBI" id="CHEBI:57945"/>
        <dbReference type="ChEBI" id="CHEBI:537519"/>
        <dbReference type="EC" id="1.1.1.3"/>
    </reaction>
    <physiologicalReaction direction="right-to-left" evidence="27">
        <dbReference type="Rhea" id="RHEA:15759"/>
    </physiologicalReaction>
</comment>
<dbReference type="PIRSF" id="PIRSF000727">
    <property type="entry name" value="ThrA"/>
    <property type="match status" value="1"/>
</dbReference>
<dbReference type="InterPro" id="IPR049638">
    <property type="entry name" value="AK-HD"/>
</dbReference>
<dbReference type="PROSITE" id="PS01042">
    <property type="entry name" value="HOMOSER_DHGENASE"/>
    <property type="match status" value="1"/>
</dbReference>
<evidence type="ECO:0000256" key="14">
    <source>
        <dbReference type="ARBA" id="ARBA00022741"/>
    </source>
</evidence>
<proteinExistence type="inferred from homology"/>
<evidence type="ECO:0000256" key="11">
    <source>
        <dbReference type="ARBA" id="ARBA00022679"/>
    </source>
</evidence>
<dbReference type="InterPro" id="IPR036291">
    <property type="entry name" value="NAD(P)-bd_dom_sf"/>
</dbReference>
<keyword evidence="20" id="KW-0915">Sodium</keyword>
<evidence type="ECO:0000256" key="5">
    <source>
        <dbReference type="ARBA" id="ARBA00005062"/>
    </source>
</evidence>
<comment type="catalytic activity">
    <reaction evidence="26">
        <text>L-homoserine + NADP(+) = L-aspartate 4-semialdehyde + NADPH + H(+)</text>
        <dbReference type="Rhea" id="RHEA:15761"/>
        <dbReference type="ChEBI" id="CHEBI:15378"/>
        <dbReference type="ChEBI" id="CHEBI:57476"/>
        <dbReference type="ChEBI" id="CHEBI:57783"/>
        <dbReference type="ChEBI" id="CHEBI:58349"/>
        <dbReference type="ChEBI" id="CHEBI:537519"/>
        <dbReference type="EC" id="1.1.1.3"/>
    </reaction>
    <physiologicalReaction direction="right-to-left" evidence="26">
        <dbReference type="Rhea" id="RHEA:15763"/>
    </physiologicalReaction>
</comment>
<dbReference type="InterPro" id="IPR005106">
    <property type="entry name" value="Asp/hSer_DH_NAD-bd"/>
</dbReference>
<dbReference type="PANTHER" id="PTHR43070:SF5">
    <property type="entry name" value="HOMOSERINE DEHYDROGENASE"/>
    <property type="match status" value="1"/>
</dbReference>
<dbReference type="SUPFAM" id="SSF55021">
    <property type="entry name" value="ACT-like"/>
    <property type="match status" value="2"/>
</dbReference>
<dbReference type="FunFam" id="3.30.360.10:FF:000006">
    <property type="entry name" value="Bifunctional aspartokinase/homoserine dehydrogenase"/>
    <property type="match status" value="1"/>
</dbReference>
<evidence type="ECO:0000256" key="17">
    <source>
        <dbReference type="ARBA" id="ARBA00022857"/>
    </source>
</evidence>
<dbReference type="GO" id="GO:0009089">
    <property type="term" value="P:lysine biosynthetic process via diaminopimelate"/>
    <property type="evidence" value="ECO:0007669"/>
    <property type="project" value="UniProtKB-UniPathway"/>
</dbReference>
<evidence type="ECO:0000256" key="4">
    <source>
        <dbReference type="ARBA" id="ARBA00005056"/>
    </source>
</evidence>
<evidence type="ECO:0000256" key="16">
    <source>
        <dbReference type="ARBA" id="ARBA00022840"/>
    </source>
</evidence>
<dbReference type="RefSeq" id="WP_133993265.1">
    <property type="nucleotide sequence ID" value="NZ_SODV01000001.1"/>
</dbReference>
<evidence type="ECO:0000256" key="9">
    <source>
        <dbReference type="ARBA" id="ARBA00011881"/>
    </source>
</evidence>
<keyword evidence="22" id="KW-0486">Methionine biosynthesis</keyword>
<dbReference type="OrthoDB" id="9799110at2"/>
<dbReference type="UniPathway" id="UPA00050">
    <property type="reaction ID" value="UER00063"/>
</dbReference>
<sequence length="815" mass="88764">MQVLKFGGSSVATAENMEKVIAILLAASGSGTTAVVLSAMGGVTDALISSGKLAAAGSEQYKQLLQTIETRHLDAVRSLIPVARQSALLSWVKQRCNEMESLCEGVFLLGELSPRTLDRLVSYGEWLSSFIVSGALQSREVPHVWADSRQLIRTDSSFGNAKVDMTATRELMNAYVKEYPAPLYILPGFVASDARQVTTTLGRGGSDYTAALVAASLQADVLEIWTDVSGMMTADPRWVSHARVIDRISYQEAMELSHFGAKVVYPPTIQPVMDSGIPVWIKNTFAPKDPGTLIEHEVNEDRKGPVRGISSINDMALLSLEGSGMVGVPGVASRLFQALAAQSINVILITQGSSEFSICVGVAGADAENAREAVNAAFSYEIGKGAIQPVRLETHLAVVALVGDNMKSHPGISGRMFGALGRNGVNVRAIAQGASEKNISSVVASEDVKKAVNVLHEAFFETAYKQLNLYIVGLGNVGSKLMEQLKQQQYYLLKHVRLQLRVIGIANSRQMALNEQGIDLGNWQQALQEGAPMDLDAFVEEARRHNLRNSVFVDNTASERVALVYDRLLTRSIAVVACNKIACSSKYPVYQRLKFLARDYNTNFFFETNVGAGLPVIGPLSDMVRSGDRVDRIDAVLSGTLNFVFNNYDATRPFAEVVRQAQEEGYTEPDPRLDLGGTDVMRKILILARECGAEMDMEDITNNSFMPESCMKGSVEDFYKELARHEAHFAGLYQKAKDNGRILKFVASFSEGKAQVGLQEVSPEHGFYHLYGKDNVVQFYTKRYPQQPLMVKGAGAGADVTASGVFADIIRAARV</sequence>
<dbReference type="CDD" id="cd04243">
    <property type="entry name" value="AAK_AK-HSDH-like"/>
    <property type="match status" value="1"/>
</dbReference>
<dbReference type="InterPro" id="IPR001048">
    <property type="entry name" value="Asp/Glu/Uridylate_kinase"/>
</dbReference>
<evidence type="ECO:0000256" key="10">
    <source>
        <dbReference type="ARBA" id="ARBA00022605"/>
    </source>
</evidence>
<keyword evidence="11" id="KW-0808">Transferase</keyword>
<evidence type="ECO:0000256" key="21">
    <source>
        <dbReference type="ARBA" id="ARBA00023154"/>
    </source>
</evidence>
<evidence type="ECO:0000256" key="18">
    <source>
        <dbReference type="ARBA" id="ARBA00023002"/>
    </source>
</evidence>
<evidence type="ECO:0000256" key="22">
    <source>
        <dbReference type="ARBA" id="ARBA00023167"/>
    </source>
</evidence>
<keyword evidence="21" id="KW-0457">Lysine biosynthesis</keyword>
<keyword evidence="12" id="KW-0791">Threonine biosynthesis</keyword>
<dbReference type="SUPFAM" id="SSF53633">
    <property type="entry name" value="Carbamate kinase-like"/>
    <property type="match status" value="1"/>
</dbReference>
<dbReference type="CDD" id="cd04921">
    <property type="entry name" value="ACT_AKi-HSDH-ThrA-like_1"/>
    <property type="match status" value="1"/>
</dbReference>
<keyword evidence="15 29" id="KW-0418">Kinase</keyword>
<keyword evidence="14" id="KW-0547">Nucleotide-binding</keyword>
<comment type="cofactor">
    <cofactor evidence="1">
        <name>a metal cation</name>
        <dbReference type="ChEBI" id="CHEBI:25213"/>
    </cofactor>
</comment>
<evidence type="ECO:0000256" key="19">
    <source>
        <dbReference type="ARBA" id="ARBA00023027"/>
    </source>
</evidence>
<dbReference type="EMBL" id="SODV01000001">
    <property type="protein sequence ID" value="TDX01047.1"/>
    <property type="molecule type" value="Genomic_DNA"/>
</dbReference>
<dbReference type="AlphaFoldDB" id="A0A4R8DUF5"/>
<keyword evidence="10" id="KW-0028">Amino-acid biosynthesis</keyword>
<evidence type="ECO:0000313" key="30">
    <source>
        <dbReference type="Proteomes" id="UP000294498"/>
    </source>
</evidence>
<keyword evidence="23" id="KW-0511">Multifunctional enzyme</keyword>
<dbReference type="GO" id="GO:0009086">
    <property type="term" value="P:methionine biosynthetic process"/>
    <property type="evidence" value="ECO:0007669"/>
    <property type="project" value="UniProtKB-KW"/>
</dbReference>
<evidence type="ECO:0000256" key="13">
    <source>
        <dbReference type="ARBA" id="ARBA00022723"/>
    </source>
</evidence>
<name>A0A4R8DUF5_9BACT</name>
<comment type="pathway">
    <text evidence="2">Amino-acid biosynthesis; L-lysine biosynthesis via DAP pathway; (S)-tetrahydrodipicolinate from L-aspartate: step 1/4.</text>
</comment>
<dbReference type="PROSITE" id="PS51671">
    <property type="entry name" value="ACT"/>
    <property type="match status" value="2"/>
</dbReference>
<evidence type="ECO:0000256" key="24">
    <source>
        <dbReference type="ARBA" id="ARBA00044938"/>
    </source>
</evidence>
<comment type="pathway">
    <text evidence="6">Amino-acid biosynthesis; L-threonine biosynthesis; L-threonine from L-aspartate: step 1/5.</text>
</comment>
<comment type="catalytic activity">
    <reaction evidence="25">
        <text>L-aspartate + ATP = 4-phospho-L-aspartate + ADP</text>
        <dbReference type="Rhea" id="RHEA:23776"/>
        <dbReference type="ChEBI" id="CHEBI:29991"/>
        <dbReference type="ChEBI" id="CHEBI:30616"/>
        <dbReference type="ChEBI" id="CHEBI:57535"/>
        <dbReference type="ChEBI" id="CHEBI:456216"/>
        <dbReference type="EC" id="2.7.2.4"/>
    </reaction>
    <physiologicalReaction direction="left-to-right" evidence="25">
        <dbReference type="Rhea" id="RHEA:23777"/>
    </physiologicalReaction>
</comment>
<dbReference type="GO" id="GO:0004072">
    <property type="term" value="F:aspartate kinase activity"/>
    <property type="evidence" value="ECO:0007669"/>
    <property type="project" value="UniProtKB-EC"/>
</dbReference>
<keyword evidence="13" id="KW-0479">Metal-binding</keyword>
<dbReference type="SUPFAM" id="SSF55347">
    <property type="entry name" value="Glyceraldehyde-3-phosphate dehydrogenase-like, C-terminal domain"/>
    <property type="match status" value="1"/>
</dbReference>
<dbReference type="PROSITE" id="PS00324">
    <property type="entry name" value="ASPARTOKINASE"/>
    <property type="match status" value="1"/>
</dbReference>
<dbReference type="GO" id="GO:0009090">
    <property type="term" value="P:homoserine biosynthetic process"/>
    <property type="evidence" value="ECO:0007669"/>
    <property type="project" value="UniProtKB-ARBA"/>
</dbReference>
<dbReference type="InterPro" id="IPR001341">
    <property type="entry name" value="Asp_kinase"/>
</dbReference>
<dbReference type="InterPro" id="IPR036393">
    <property type="entry name" value="AceGlu_kinase-like_sf"/>
</dbReference>
<keyword evidence="19" id="KW-0520">NAD</keyword>
<accession>A0A4R8DUF5</accession>
<evidence type="ECO:0000256" key="23">
    <source>
        <dbReference type="ARBA" id="ARBA00023268"/>
    </source>
</evidence>
<dbReference type="NCBIfam" id="NF006959">
    <property type="entry name" value="PRK09436.1"/>
    <property type="match status" value="1"/>
</dbReference>
<comment type="similarity">
    <text evidence="7">In the C-terminal section; belongs to the homoserine dehydrogenase family.</text>
</comment>
<comment type="caution">
    <text evidence="29">The sequence shown here is derived from an EMBL/GenBank/DDBJ whole genome shotgun (WGS) entry which is preliminary data.</text>
</comment>
<comment type="function">
    <text evidence="24">Bifunctional aspartate kinase and homoserine dehydrogenase that catalyzes the first and the third steps toward the synthesis of lysine, methionine and threonine from aspartate.</text>
</comment>
<evidence type="ECO:0000256" key="12">
    <source>
        <dbReference type="ARBA" id="ARBA00022697"/>
    </source>
</evidence>
<dbReference type="UniPathway" id="UPA00034">
    <property type="reaction ID" value="UER00015"/>
</dbReference>
<dbReference type="GO" id="GO:0005524">
    <property type="term" value="F:ATP binding"/>
    <property type="evidence" value="ECO:0007669"/>
    <property type="project" value="UniProtKB-KW"/>
</dbReference>
<evidence type="ECO:0000256" key="7">
    <source>
        <dbReference type="ARBA" id="ARBA00007952"/>
    </source>
</evidence>
<feature type="domain" description="ACT" evidence="28">
    <location>
        <begin position="401"/>
        <end position="479"/>
    </location>
</feature>
<evidence type="ECO:0000256" key="2">
    <source>
        <dbReference type="ARBA" id="ARBA00004766"/>
    </source>
</evidence>
<evidence type="ECO:0000256" key="6">
    <source>
        <dbReference type="ARBA" id="ARBA00005139"/>
    </source>
</evidence>
<dbReference type="Gene3D" id="3.30.2130.10">
    <property type="entry name" value="VC0802-like"/>
    <property type="match status" value="1"/>
</dbReference>
<dbReference type="SUPFAM" id="SSF51735">
    <property type="entry name" value="NAD(P)-binding Rossmann-fold domains"/>
    <property type="match status" value="1"/>
</dbReference>
<dbReference type="UniPathway" id="UPA00051">
    <property type="reaction ID" value="UER00462"/>
</dbReference>
<gene>
    <name evidence="29" type="ORF">EDB95_2078</name>
</gene>
<dbReference type="Pfam" id="PF00696">
    <property type="entry name" value="AA_kinase"/>
    <property type="match status" value="1"/>
</dbReference>
<keyword evidence="16" id="KW-0067">ATP-binding</keyword>
<organism evidence="29 30">
    <name type="scientific">Dinghuibacter silviterrae</name>
    <dbReference type="NCBI Taxonomy" id="1539049"/>
    <lineage>
        <taxon>Bacteria</taxon>
        <taxon>Pseudomonadati</taxon>
        <taxon>Bacteroidota</taxon>
        <taxon>Chitinophagia</taxon>
        <taxon>Chitinophagales</taxon>
        <taxon>Chitinophagaceae</taxon>
        <taxon>Dinghuibacter</taxon>
    </lineage>
</organism>
<dbReference type="InterPro" id="IPR001342">
    <property type="entry name" value="HDH_cat"/>
</dbReference>
<dbReference type="NCBIfam" id="TIGR00657">
    <property type="entry name" value="asp_kinases"/>
    <property type="match status" value="1"/>
</dbReference>
<dbReference type="FunFam" id="3.30.2130.10:FF:000001">
    <property type="entry name" value="Bifunctional aspartokinase/homoserine dehydrogenase"/>
    <property type="match status" value="1"/>
</dbReference>
<evidence type="ECO:0000256" key="25">
    <source>
        <dbReference type="ARBA" id="ARBA00048561"/>
    </source>
</evidence>
<dbReference type="GO" id="GO:0009088">
    <property type="term" value="P:threonine biosynthetic process"/>
    <property type="evidence" value="ECO:0007669"/>
    <property type="project" value="UniProtKB-UniPathway"/>
</dbReference>
<dbReference type="Gene3D" id="3.30.360.10">
    <property type="entry name" value="Dihydrodipicolinate Reductase, domain 2"/>
    <property type="match status" value="1"/>
</dbReference>
<comment type="similarity">
    <text evidence="8">In the N-terminal section; belongs to the aspartokinase family.</text>
</comment>
<dbReference type="Proteomes" id="UP000294498">
    <property type="component" value="Unassembled WGS sequence"/>
</dbReference>
<keyword evidence="17" id="KW-0521">NADP</keyword>
<reference evidence="29 30" key="1">
    <citation type="submission" date="2019-03" db="EMBL/GenBank/DDBJ databases">
        <title>Genomic Encyclopedia of Type Strains, Phase IV (KMG-IV): sequencing the most valuable type-strain genomes for metagenomic binning, comparative biology and taxonomic classification.</title>
        <authorList>
            <person name="Goeker M."/>
        </authorList>
    </citation>
    <scope>NUCLEOTIDE SEQUENCE [LARGE SCALE GENOMIC DNA]</scope>
    <source>
        <strain evidence="29 30">DSM 100059</strain>
    </source>
</reference>
<comment type="pathway">
    <text evidence="5">Amino-acid biosynthesis; L-methionine biosynthesis via de novo pathway; L-homoserine from L-aspartate: step 3/3.</text>
</comment>
<comment type="pathway">
    <text evidence="4">Amino-acid biosynthesis; L-threonine biosynthesis; L-threonine from L-aspartate: step 3/5.</text>
</comment>
<keyword evidence="18" id="KW-0560">Oxidoreductase</keyword>